<protein>
    <recommendedName>
        <fullName evidence="3">DUF2591 domain-containing protein</fullName>
    </recommendedName>
</protein>
<dbReference type="RefSeq" id="WP_038738298.1">
    <property type="nucleotide sequence ID" value="NZ_KN323088.1"/>
</dbReference>
<proteinExistence type="predicted"/>
<evidence type="ECO:0008006" key="3">
    <source>
        <dbReference type="Google" id="ProtNLM"/>
    </source>
</evidence>
<evidence type="ECO:0000313" key="2">
    <source>
        <dbReference type="Proteomes" id="UP000030475"/>
    </source>
</evidence>
<comment type="caution">
    <text evidence="1">The sequence shown here is derived from an EMBL/GenBank/DDBJ whole genome shotgun (WGS) entry which is preliminary data.</text>
</comment>
<organism evidence="1 2">
    <name type="scientific">Burkholderia pseudomallei</name>
    <name type="common">Pseudomonas pseudomallei</name>
    <dbReference type="NCBI Taxonomy" id="28450"/>
    <lineage>
        <taxon>Bacteria</taxon>
        <taxon>Pseudomonadati</taxon>
        <taxon>Pseudomonadota</taxon>
        <taxon>Betaproteobacteria</taxon>
        <taxon>Burkholderiales</taxon>
        <taxon>Burkholderiaceae</taxon>
        <taxon>Burkholderia</taxon>
        <taxon>pseudomallei group</taxon>
    </lineage>
</organism>
<dbReference type="Pfam" id="PF10765">
    <property type="entry name" value="Phage_P22_NinX"/>
    <property type="match status" value="1"/>
</dbReference>
<name>A0AA40J7M8_BURPE</name>
<sequence length="115" mass="12929">MKVSELQGAQLDYWVGRAAGWHPTILGGRCMQGRETSHEWIEYEPWSPSTDWAIGGRVIERERISINLYGYGREWGAWTRGSCYETDAPDGTGATPLIAAMRAYVASKFGWKVES</sequence>
<dbReference type="EMBL" id="JQIM01000010">
    <property type="protein sequence ID" value="KGX05279.1"/>
    <property type="molecule type" value="Genomic_DNA"/>
</dbReference>
<dbReference type="InterPro" id="IPR019701">
    <property type="entry name" value="Phage_P22_NinX"/>
</dbReference>
<dbReference type="AlphaFoldDB" id="A0AA40J7M8"/>
<accession>A0AA40J7M8</accession>
<evidence type="ECO:0000313" key="1">
    <source>
        <dbReference type="EMBL" id="KGX05279.1"/>
    </source>
</evidence>
<reference evidence="1 2" key="1">
    <citation type="submission" date="2014-08" db="EMBL/GenBank/DDBJ databases">
        <authorList>
            <person name="Bunnell A."/>
            <person name="Chain P.S."/>
            <person name="Chertkov O."/>
            <person name="Currie B.J."/>
            <person name="Daligault H.E."/>
            <person name="Davenport K.W."/>
            <person name="Davis C."/>
            <person name="Gleasner C.D."/>
            <person name="Johnson S.L."/>
            <person name="Kaestli M."/>
            <person name="Koren S."/>
            <person name="Kunde Y.A."/>
            <person name="Mayo M."/>
            <person name="McMurry K.K."/>
            <person name="Price E.P."/>
            <person name="Reitenga K.G."/>
            <person name="Robison R."/>
            <person name="Rosovitz M.J."/>
            <person name="Sarovich D.S."/>
            <person name="Teshima H."/>
        </authorList>
    </citation>
    <scope>NUCLEOTIDE SEQUENCE [LARGE SCALE GENOMIC DNA]</scope>
    <source>
        <strain evidence="1 2">MSHR44</strain>
    </source>
</reference>
<dbReference type="Proteomes" id="UP000030475">
    <property type="component" value="Unassembled WGS sequence"/>
</dbReference>
<gene>
    <name evidence="1" type="ORF">Y036_615</name>
</gene>